<dbReference type="OrthoDB" id="199084at2"/>
<reference evidence="2" key="1">
    <citation type="submission" date="2016-11" db="EMBL/GenBank/DDBJ databases">
        <title>Mesorhizobium oceanicum sp. nov., isolated from deep seawater in South China Sea.</title>
        <authorList>
            <person name="Fu G.-Y."/>
        </authorList>
    </citation>
    <scope>NUCLEOTIDE SEQUENCE [LARGE SCALE GENOMIC DNA]</scope>
    <source>
        <strain evidence="2">B7</strain>
    </source>
</reference>
<proteinExistence type="predicted"/>
<dbReference type="STRING" id="1670800.BSQ44_08965"/>
<dbReference type="EMBL" id="CP018171">
    <property type="protein sequence ID" value="APH74495.1"/>
    <property type="molecule type" value="Genomic_DNA"/>
</dbReference>
<protein>
    <recommendedName>
        <fullName evidence="3">DUF3750 domain-containing protein</fullName>
    </recommendedName>
</protein>
<dbReference type="KEGG" id="meso:BSQ44_08965"/>
<dbReference type="Proteomes" id="UP000182840">
    <property type="component" value="Chromosome"/>
</dbReference>
<name>A0A1L3SYW0_9HYPH</name>
<dbReference type="InterPro" id="IPR022224">
    <property type="entry name" value="DUF3750"/>
</dbReference>
<evidence type="ECO:0008006" key="3">
    <source>
        <dbReference type="Google" id="ProtNLM"/>
    </source>
</evidence>
<evidence type="ECO:0000313" key="1">
    <source>
        <dbReference type="EMBL" id="APH74495.1"/>
    </source>
</evidence>
<organism evidence="1 2">
    <name type="scientific">Aquibium oceanicum</name>
    <dbReference type="NCBI Taxonomy" id="1670800"/>
    <lineage>
        <taxon>Bacteria</taxon>
        <taxon>Pseudomonadati</taxon>
        <taxon>Pseudomonadota</taxon>
        <taxon>Alphaproteobacteria</taxon>
        <taxon>Hyphomicrobiales</taxon>
        <taxon>Phyllobacteriaceae</taxon>
        <taxon>Aquibium</taxon>
    </lineage>
</organism>
<dbReference type="AlphaFoldDB" id="A0A1L3SYW0"/>
<sequence>MRRIRLMIVFVLAVFVAPTFATAGWWSMLDRPGSWRSADWSSSGVLPAAPATEEAAIYVMAARTGGMKGALAVHSWLVVKRPGSAAYERYDKVGWGSPIRRNAYAADGRWYSNVPWVVRSVGGAEAERLIPKVERAIAEYPYSHPGDYRLWPGPNSNSFVAHVLRETPELGATLPPNATGRDFAPGFASFDIAPDGQDVHATLGGLVGFAVGARSGFEIHFLGLVAGVDFARPALKIPAYGRVNLLPDN</sequence>
<gene>
    <name evidence="1" type="ORF">BSQ44_08965</name>
</gene>
<dbReference type="RefSeq" id="WP_072607952.1">
    <property type="nucleotide sequence ID" value="NZ_CP018171.1"/>
</dbReference>
<dbReference type="Pfam" id="PF12570">
    <property type="entry name" value="DUF3750"/>
    <property type="match status" value="1"/>
</dbReference>
<accession>A0A1L3SYW0</accession>
<evidence type="ECO:0000313" key="2">
    <source>
        <dbReference type="Proteomes" id="UP000182840"/>
    </source>
</evidence>
<keyword evidence="2" id="KW-1185">Reference proteome</keyword>